<dbReference type="PANTHER" id="PTHR34308:SF1">
    <property type="entry name" value="COBALAMIN BIOSYNTHESIS PROTEIN CBIB"/>
    <property type="match status" value="1"/>
</dbReference>
<feature type="transmembrane region" description="Helical" evidence="9">
    <location>
        <begin position="293"/>
        <end position="312"/>
    </location>
</feature>
<dbReference type="GO" id="GO:0005886">
    <property type="term" value="C:plasma membrane"/>
    <property type="evidence" value="ECO:0007669"/>
    <property type="project" value="UniProtKB-SubCell"/>
</dbReference>
<evidence type="ECO:0000256" key="4">
    <source>
        <dbReference type="ARBA" id="ARBA00022475"/>
    </source>
</evidence>
<comment type="function">
    <text evidence="9">Converts cobyric acid to cobinamide by the addition of aminopropanol on the F carboxylic group.</text>
</comment>
<organism evidence="10">
    <name type="scientific">Proteinivorax tanatarense</name>
    <dbReference type="NCBI Taxonomy" id="1260629"/>
    <lineage>
        <taxon>Bacteria</taxon>
        <taxon>Bacillati</taxon>
        <taxon>Bacillota</taxon>
        <taxon>Clostridia</taxon>
        <taxon>Eubacteriales</taxon>
        <taxon>Proteinivoracaceae</taxon>
        <taxon>Proteinivorax</taxon>
    </lineage>
</organism>
<reference evidence="10" key="1">
    <citation type="journal article" date="2013" name="Extremophiles">
        <title>Proteinivorax tanatarense gen. nov., sp. nov., an anaerobic, haloalkaliphilic, proteolytic bacterium isolated from a decaying algal bloom, and proposal of Proteinivoraceae fam. nov.</title>
        <authorList>
            <person name="Kevbrin V."/>
            <person name="Boltyanskaya Y."/>
            <person name="Zhilina T."/>
            <person name="Kolganova T."/>
            <person name="Lavrentjeva E."/>
            <person name="Kuznetsov B."/>
        </authorList>
    </citation>
    <scope>NUCLEOTIDE SEQUENCE</scope>
    <source>
        <strain evidence="10">Z-910T</strain>
    </source>
</reference>
<keyword evidence="7 9" id="KW-1133">Transmembrane helix</keyword>
<dbReference type="HAMAP" id="MF_00024">
    <property type="entry name" value="CobD_CbiB"/>
    <property type="match status" value="1"/>
</dbReference>
<keyword evidence="8 9" id="KW-0472">Membrane</keyword>
<name>A0AAU7VJ37_9FIRM</name>
<comment type="pathway">
    <text evidence="2 9">Cofactor biosynthesis; adenosylcobalamin biosynthesis.</text>
</comment>
<evidence type="ECO:0000256" key="9">
    <source>
        <dbReference type="HAMAP-Rule" id="MF_00024"/>
    </source>
</evidence>
<proteinExistence type="inferred from homology"/>
<evidence type="ECO:0000256" key="1">
    <source>
        <dbReference type="ARBA" id="ARBA00004651"/>
    </source>
</evidence>
<feature type="transmembrane region" description="Helical" evidence="9">
    <location>
        <begin position="50"/>
        <end position="71"/>
    </location>
</feature>
<protein>
    <recommendedName>
        <fullName evidence="9">Cobalamin biosynthesis protein CobD</fullName>
    </recommendedName>
</protein>
<comment type="similarity">
    <text evidence="3 9">Belongs to the CobD/CbiB family.</text>
</comment>
<feature type="transmembrane region" description="Helical" evidence="9">
    <location>
        <begin position="202"/>
        <end position="222"/>
    </location>
</feature>
<sequence length="313" mass="35043">MGSLWIAFVLDIFIGDPYWFYHPVRIMGKYIVVFEQTTRKFVTSKEGLKIAGIFLTISTILLTYIISIFIVRGSAAINFYFYIFINIVLLWTAIAPKSLMMESMKVYYALKDKNINQARLYLSYIVGRDTTQLTEEEIAKGAIETVAENLSDGVIAPILYAFIGGAPLALTYKGINTLDSMVGYNNDKYKFFGWASAKTDDIANYLPARLTGVLIFLASILLKRDAKNSWRIMVRDNSSHLSPNAGFPEAAAAGALGIKLGGPCYYGNNLVKKPSMGDSLKSIEVYDIKRMNVLMYTSTFLMLIILTTITFLF</sequence>
<evidence type="ECO:0000256" key="6">
    <source>
        <dbReference type="ARBA" id="ARBA00022692"/>
    </source>
</evidence>
<dbReference type="EMBL" id="CP158367">
    <property type="protein sequence ID" value="XBX74063.1"/>
    <property type="molecule type" value="Genomic_DNA"/>
</dbReference>
<dbReference type="RefSeq" id="WP_350342821.1">
    <property type="nucleotide sequence ID" value="NZ_CP158367.1"/>
</dbReference>
<dbReference type="GO" id="GO:0015420">
    <property type="term" value="F:ABC-type vitamin B12 transporter activity"/>
    <property type="evidence" value="ECO:0007669"/>
    <property type="project" value="UniProtKB-UniRule"/>
</dbReference>
<keyword evidence="6 9" id="KW-0812">Transmembrane</keyword>
<evidence type="ECO:0000256" key="8">
    <source>
        <dbReference type="ARBA" id="ARBA00023136"/>
    </source>
</evidence>
<accession>A0AAU7VJ37</accession>
<dbReference type="NCBIfam" id="TIGR00380">
    <property type="entry name" value="cobal_cbiB"/>
    <property type="match status" value="1"/>
</dbReference>
<evidence type="ECO:0000256" key="2">
    <source>
        <dbReference type="ARBA" id="ARBA00004953"/>
    </source>
</evidence>
<dbReference type="AlphaFoldDB" id="A0AAU7VJ37"/>
<evidence type="ECO:0000256" key="3">
    <source>
        <dbReference type="ARBA" id="ARBA00006263"/>
    </source>
</evidence>
<dbReference type="GO" id="GO:0048472">
    <property type="term" value="F:threonine-phosphate decarboxylase activity"/>
    <property type="evidence" value="ECO:0007669"/>
    <property type="project" value="InterPro"/>
</dbReference>
<gene>
    <name evidence="10" type="primary">cbiB</name>
    <name evidence="9" type="synonym">cobD</name>
    <name evidence="10" type="ORF">PRVXT_002083</name>
</gene>
<dbReference type="PANTHER" id="PTHR34308">
    <property type="entry name" value="COBALAMIN BIOSYNTHESIS PROTEIN CBIB"/>
    <property type="match status" value="1"/>
</dbReference>
<dbReference type="InterPro" id="IPR004485">
    <property type="entry name" value="Cobalamin_biosynth_CobD/CbiB"/>
</dbReference>
<dbReference type="Pfam" id="PF03186">
    <property type="entry name" value="CobD_Cbib"/>
    <property type="match status" value="1"/>
</dbReference>
<comment type="subcellular location">
    <subcellularLocation>
        <location evidence="1 9">Cell membrane</location>
        <topology evidence="1 9">Multi-pass membrane protein</topology>
    </subcellularLocation>
</comment>
<reference evidence="10" key="2">
    <citation type="submission" date="2024-06" db="EMBL/GenBank/DDBJ databases">
        <authorList>
            <person name="Petrova K.O."/>
            <person name="Toshchakov S.V."/>
            <person name="Boltjanskaja Y.V."/>
            <person name="Kevbrin V."/>
        </authorList>
    </citation>
    <scope>NUCLEOTIDE SEQUENCE</scope>
    <source>
        <strain evidence="10">Z-910T</strain>
    </source>
</reference>
<evidence type="ECO:0000256" key="5">
    <source>
        <dbReference type="ARBA" id="ARBA00022573"/>
    </source>
</evidence>
<evidence type="ECO:0000313" key="10">
    <source>
        <dbReference type="EMBL" id="XBX74063.1"/>
    </source>
</evidence>
<feature type="transmembrane region" description="Helical" evidence="9">
    <location>
        <begin position="77"/>
        <end position="95"/>
    </location>
</feature>
<keyword evidence="5 9" id="KW-0169">Cobalamin biosynthesis</keyword>
<dbReference type="GO" id="GO:0009236">
    <property type="term" value="P:cobalamin biosynthetic process"/>
    <property type="evidence" value="ECO:0007669"/>
    <property type="project" value="UniProtKB-UniRule"/>
</dbReference>
<feature type="transmembrane region" description="Helical" evidence="9">
    <location>
        <begin position="154"/>
        <end position="172"/>
    </location>
</feature>
<keyword evidence="4 9" id="KW-1003">Cell membrane</keyword>
<evidence type="ECO:0000256" key="7">
    <source>
        <dbReference type="ARBA" id="ARBA00022989"/>
    </source>
</evidence>